<dbReference type="Pfam" id="PF01978">
    <property type="entry name" value="TrmB"/>
    <property type="match status" value="1"/>
</dbReference>
<gene>
    <name evidence="3" type="ORF">ACE3NQ_15780</name>
</gene>
<dbReference type="InterPro" id="IPR036390">
    <property type="entry name" value="WH_DNA-bd_sf"/>
</dbReference>
<organism evidence="3 4">
    <name type="scientific">Paenibacillus terreus</name>
    <dbReference type="NCBI Taxonomy" id="1387834"/>
    <lineage>
        <taxon>Bacteria</taxon>
        <taxon>Bacillati</taxon>
        <taxon>Bacillota</taxon>
        <taxon>Bacilli</taxon>
        <taxon>Bacillales</taxon>
        <taxon>Paenibacillaceae</taxon>
        <taxon>Paenibacillus</taxon>
    </lineage>
</organism>
<dbReference type="Pfam" id="PF11495">
    <property type="entry name" value="Regulator_TrmB"/>
    <property type="match status" value="1"/>
</dbReference>
<dbReference type="InterPro" id="IPR002831">
    <property type="entry name" value="Tscrpt_reg_TrmB_N"/>
</dbReference>
<dbReference type="PANTHER" id="PTHR34293:SF1">
    <property type="entry name" value="HTH-TYPE TRANSCRIPTIONAL REGULATOR TRMBL2"/>
    <property type="match status" value="1"/>
</dbReference>
<protein>
    <submittedName>
        <fullName evidence="3">TrmB family transcriptional regulator</fullName>
    </submittedName>
</protein>
<comment type="caution">
    <text evidence="3">The sequence shown here is derived from an EMBL/GenBank/DDBJ whole genome shotgun (WGS) entry which is preliminary data.</text>
</comment>
<feature type="domain" description="Transcription regulator TrmB C-terminal" evidence="2">
    <location>
        <begin position="108"/>
        <end position="227"/>
    </location>
</feature>
<proteinExistence type="predicted"/>
<dbReference type="InterPro" id="IPR036388">
    <property type="entry name" value="WH-like_DNA-bd_sf"/>
</dbReference>
<dbReference type="Proteomes" id="UP001580407">
    <property type="component" value="Unassembled WGS sequence"/>
</dbReference>
<keyword evidence="4" id="KW-1185">Reference proteome</keyword>
<dbReference type="SUPFAM" id="SSF46785">
    <property type="entry name" value="Winged helix' DNA-binding domain"/>
    <property type="match status" value="1"/>
</dbReference>
<accession>A0ABV5B9L2</accession>
<dbReference type="RefSeq" id="WP_375526145.1">
    <property type="nucleotide sequence ID" value="NZ_JBHILM010000017.1"/>
</dbReference>
<evidence type="ECO:0000259" key="2">
    <source>
        <dbReference type="Pfam" id="PF11495"/>
    </source>
</evidence>
<dbReference type="Gene3D" id="1.10.10.10">
    <property type="entry name" value="Winged helix-like DNA-binding domain superfamily/Winged helix DNA-binding domain"/>
    <property type="match status" value="1"/>
</dbReference>
<sequence>MEQLLHHLKNLGFTDLEAKVMVELAQGGAASGYEVSKRTGASRSNVYAALQRLAGQGFLRTGEGEPVRYSVLPVEELTRIISSRLQESLETVERKMPRQGQEQAPFHNVEGDRDVMETLARELSRAKHEIVVDVRREEVALVLDQLEQAEQRGVRVLWACDNGEAALGQWLPRGAFEADPVPAGRKFSFVVDRRWCMLGMREDSGAAQAVVTEHPVMTELLLNQFAQDVVLYEMENDIGAELSARYGWRYEAIIGKYVSGGPRSV</sequence>
<evidence type="ECO:0000313" key="4">
    <source>
        <dbReference type="Proteomes" id="UP001580407"/>
    </source>
</evidence>
<reference evidence="3 4" key="1">
    <citation type="submission" date="2024-09" db="EMBL/GenBank/DDBJ databases">
        <authorList>
            <person name="Ruan L."/>
        </authorList>
    </citation>
    <scope>NUCLEOTIDE SEQUENCE [LARGE SCALE GENOMIC DNA]</scope>
    <source>
        <strain evidence="3 4">D33</strain>
    </source>
</reference>
<feature type="domain" description="Transcription regulator TrmB N-terminal" evidence="1">
    <location>
        <begin position="8"/>
        <end position="75"/>
    </location>
</feature>
<dbReference type="CDD" id="cd09124">
    <property type="entry name" value="PLDc_like_TrmB_middle"/>
    <property type="match status" value="1"/>
</dbReference>
<name>A0ABV5B9L2_9BACL</name>
<dbReference type="InterPro" id="IPR051797">
    <property type="entry name" value="TrmB-like"/>
</dbReference>
<dbReference type="EMBL" id="JBHILM010000017">
    <property type="protein sequence ID" value="MFB5682387.1"/>
    <property type="molecule type" value="Genomic_DNA"/>
</dbReference>
<dbReference type="InterPro" id="IPR021586">
    <property type="entry name" value="Tscrpt_reg_TrmB_C"/>
</dbReference>
<evidence type="ECO:0000313" key="3">
    <source>
        <dbReference type="EMBL" id="MFB5682387.1"/>
    </source>
</evidence>
<evidence type="ECO:0000259" key="1">
    <source>
        <dbReference type="Pfam" id="PF01978"/>
    </source>
</evidence>
<dbReference type="PANTHER" id="PTHR34293">
    <property type="entry name" value="HTH-TYPE TRANSCRIPTIONAL REGULATOR TRMBL2"/>
    <property type="match status" value="1"/>
</dbReference>